<gene>
    <name evidence="2" type="ORF">EBN03_24255</name>
</gene>
<dbReference type="InterPro" id="IPR004304">
    <property type="entry name" value="FmdA_AmdA"/>
</dbReference>
<proteinExistence type="predicted"/>
<accession>A0A3M2KZB3</accession>
<dbReference type="SUPFAM" id="SSF141130">
    <property type="entry name" value="Acetamidase/Formamidase-like"/>
    <property type="match status" value="1"/>
</dbReference>
<dbReference type="Gene3D" id="2.60.120.580">
    <property type="entry name" value="Acetamidase/Formamidase-like domains"/>
    <property type="match status" value="2"/>
</dbReference>
<dbReference type="PANTHER" id="PTHR31891">
    <property type="entry name" value="FORMAMIDASE C869.04-RELATED"/>
    <property type="match status" value="1"/>
</dbReference>
<dbReference type="GO" id="GO:0016811">
    <property type="term" value="F:hydrolase activity, acting on carbon-nitrogen (but not peptide) bonds, in linear amides"/>
    <property type="evidence" value="ECO:0007669"/>
    <property type="project" value="InterPro"/>
</dbReference>
<dbReference type="OrthoDB" id="9785236at2"/>
<dbReference type="Proteomes" id="UP000279275">
    <property type="component" value="Unassembled WGS sequence"/>
</dbReference>
<dbReference type="AlphaFoldDB" id="A0A3M2KZB3"/>
<organism evidence="2 3">
    <name type="scientific">Nocardia stercoris</name>
    <dbReference type="NCBI Taxonomy" id="2483361"/>
    <lineage>
        <taxon>Bacteria</taxon>
        <taxon>Bacillati</taxon>
        <taxon>Actinomycetota</taxon>
        <taxon>Actinomycetes</taxon>
        <taxon>Mycobacteriales</taxon>
        <taxon>Nocardiaceae</taxon>
        <taxon>Nocardia</taxon>
    </lineage>
</organism>
<dbReference type="EMBL" id="RFFH01000012">
    <property type="protein sequence ID" value="RMI29976.1"/>
    <property type="molecule type" value="Genomic_DNA"/>
</dbReference>
<protein>
    <submittedName>
        <fullName evidence="2">Acetamidase</fullName>
    </submittedName>
</protein>
<evidence type="ECO:0000256" key="1">
    <source>
        <dbReference type="SAM" id="MobiDB-lite"/>
    </source>
</evidence>
<keyword evidence="3" id="KW-1185">Reference proteome</keyword>
<reference evidence="2 3" key="1">
    <citation type="submission" date="2018-10" db="EMBL/GenBank/DDBJ databases">
        <title>Isolation from cow dung.</title>
        <authorList>
            <person name="Ling L."/>
        </authorList>
    </citation>
    <scope>NUCLEOTIDE SEQUENCE [LARGE SCALE GENOMIC DNA]</scope>
    <source>
        <strain evidence="2 3">NEAU-LL90</strain>
    </source>
</reference>
<dbReference type="Pfam" id="PF03069">
    <property type="entry name" value="FmdA_AmdA"/>
    <property type="match status" value="1"/>
</dbReference>
<dbReference type="PANTHER" id="PTHR31891:SF1">
    <property type="entry name" value="FORMAMIDASE C869.04-RELATED"/>
    <property type="match status" value="1"/>
</dbReference>
<sequence>MTGFEPAFAVLQPGEGIGSAETYLPADPSKVLWGRLPRGGDRPVAELEPGQSVVVDTISHEGILEDQGSDPIGWFGRHGVDRDHILTDTADLAAARRREPGAGPHVVTGPIAVRGARPGDLLAVRIDELTMRAPYGIVSTRHQRGVLAGRHGFDGDYGQFCSVTGRAGQWYGEMPIRPGQPHTARFPLDPFFGLIGVATATGERVSSIPPGAHGGNIDIRRLTAGATLFLPVQVPDALFYLGDPHFAQGNGEVALTALEAPLRARLTVDLIPAATVRAGLGRSVGPFAVAQGFVVPTGLDPDLNRALENCVGNAIEMLVALFDADPQQAYLYLSAATDFTVSQAVDQVRGVHGEIRIADFAHRSGSDFARRVLGDRVALGDRRTNSPEGGPAAVERDSNESDGGR</sequence>
<evidence type="ECO:0000313" key="2">
    <source>
        <dbReference type="EMBL" id="RMI29976.1"/>
    </source>
</evidence>
<feature type="region of interest" description="Disordered" evidence="1">
    <location>
        <begin position="379"/>
        <end position="405"/>
    </location>
</feature>
<comment type="caution">
    <text evidence="2">The sequence shown here is derived from an EMBL/GenBank/DDBJ whole genome shotgun (WGS) entry which is preliminary data.</text>
</comment>
<evidence type="ECO:0000313" key="3">
    <source>
        <dbReference type="Proteomes" id="UP000279275"/>
    </source>
</evidence>
<feature type="compositionally biased region" description="Basic and acidic residues" evidence="1">
    <location>
        <begin position="394"/>
        <end position="405"/>
    </location>
</feature>
<name>A0A3M2KZB3_9NOCA</name>
<dbReference type="Gene3D" id="3.10.28.20">
    <property type="entry name" value="Acetamidase/Formamidase-like domains"/>
    <property type="match status" value="1"/>
</dbReference>